<dbReference type="STRING" id="266940.Krad_4385"/>
<dbReference type="RefSeq" id="WP_012085851.1">
    <property type="nucleotide sequence ID" value="NC_009664.2"/>
</dbReference>
<dbReference type="AlphaFoldDB" id="A6WGA8"/>
<dbReference type="InterPro" id="IPR049807">
    <property type="entry name" value="DpdD-like"/>
</dbReference>
<dbReference type="NCBIfam" id="NF041061">
    <property type="entry name" value="DpdD"/>
    <property type="match status" value="1"/>
</dbReference>
<evidence type="ECO:0000313" key="2">
    <source>
        <dbReference type="Proteomes" id="UP000001116"/>
    </source>
</evidence>
<protein>
    <submittedName>
        <fullName evidence="1">Uncharacterized protein</fullName>
    </submittedName>
</protein>
<accession>A6WGA8</accession>
<dbReference type="EMBL" id="CP000750">
    <property type="protein sequence ID" value="ABS05847.1"/>
    <property type="molecule type" value="Genomic_DNA"/>
</dbReference>
<dbReference type="HOGENOM" id="CLU_393243_0_0_11"/>
<reference evidence="2" key="1">
    <citation type="journal article" date="2008" name="PLoS ONE">
        <title>Survival in nuclear waste, extreme resistance, and potential applications gleaned from the genome sequence of Kineococcus radiotolerans SRS30216.</title>
        <authorList>
            <person name="Bagwell C.E."/>
            <person name="Bhat S."/>
            <person name="Hawkins G.M."/>
            <person name="Smith B.W."/>
            <person name="Biswas T."/>
            <person name="Hoover T.R."/>
            <person name="Saunders E."/>
            <person name="Han C.S."/>
            <person name="Tsodikov O.V."/>
            <person name="Shimkets L.J."/>
        </authorList>
    </citation>
    <scope>NUCLEOTIDE SEQUENCE [LARGE SCALE GENOMIC DNA]</scope>
    <source>
        <strain evidence="2">ATCC BAA-149 / DSM 14245 / SRS30216</strain>
    </source>
</reference>
<sequence>MDTAQFMTTWFGPGNDFTLPSSWETDPRYTRMRPFLLDLDAIPNQPLFLPRLQAAGRLMYATAFNAAQARQLQEALTAFVGPSYSNFDPVPTRLNAHDPLESALQRLGTHTTWRLTVPTAAWEAAWQAAALLRATWLRRPWREADTPTPVGRLLRDFRLSLAAGDEALSARYLQRLIDSGSLDTANITYLKIRRLNALGARERTLDLPEFDDVLRMRLPRGVRQVLLAAVHERYLGDAEAHQDTAWARQALQRHPHLSALQSGGDVTGPREALSTLLVLNRLYPNQAQAPNEELWRDDPWLRALAEDIPPAATSPAPATAPAVEPDVPALLNAARYAEAWDKIQVLPRGPERDRLAVMCALNLDDAQCSLGLAAEFTQQGEDYLTSIAVPGWLQESWQRHLRQVAGLNGQPQAWADLLRLAAAGSMTAGMLTALEEVIDGWPSPGADDDTIAAILEANSLSGPGLTQTLDVIPLLLQSVEAGEAPRTSGGVLQLLIFSEEYTAATLSALAVALQRFLAASPEGATYGDTLGMLSETSARWVQVRTADTVLDLIDVILAGPNIAPSARVATCGELLTRLRSFAVRLSPAQLVLASALSDEVDCALSWPLPQADVANVADASAQITATVLLYSLQEHVLQRAEQALSFLFPRVTVHTSSHLAGTSQLRDQARACDVLVVATTRASHAATDFLQRHKTGSIVYPSGAGSGSMLRAATEALLRLSEE</sequence>
<keyword evidence="2" id="KW-1185">Reference proteome</keyword>
<gene>
    <name evidence="1" type="ordered locus">Krad_4385</name>
</gene>
<dbReference type="KEGG" id="kra:Krad_4385"/>
<name>A6WGA8_KINRD</name>
<dbReference type="Proteomes" id="UP000001116">
    <property type="component" value="Chromosome"/>
</dbReference>
<dbReference type="OrthoDB" id="4759077at2"/>
<proteinExistence type="predicted"/>
<organism evidence="1 2">
    <name type="scientific">Kineococcus radiotolerans (strain ATCC BAA-149 / DSM 14245 / SRS30216)</name>
    <dbReference type="NCBI Taxonomy" id="266940"/>
    <lineage>
        <taxon>Bacteria</taxon>
        <taxon>Bacillati</taxon>
        <taxon>Actinomycetota</taxon>
        <taxon>Actinomycetes</taxon>
        <taxon>Kineosporiales</taxon>
        <taxon>Kineosporiaceae</taxon>
        <taxon>Kineococcus</taxon>
    </lineage>
</organism>
<evidence type="ECO:0000313" key="1">
    <source>
        <dbReference type="EMBL" id="ABS05847.1"/>
    </source>
</evidence>
<dbReference type="eggNOG" id="ENOG502ZANF">
    <property type="taxonomic scope" value="Bacteria"/>
</dbReference>